<comment type="caution">
    <text evidence="2">The sequence shown here is derived from an EMBL/GenBank/DDBJ whole genome shotgun (WGS) entry which is preliminary data.</text>
</comment>
<proteinExistence type="predicted"/>
<dbReference type="OrthoDB" id="9795572at2"/>
<name>A0A396RK19_9SPHN</name>
<reference evidence="2 3" key="1">
    <citation type="submission" date="2018-08" db="EMBL/GenBank/DDBJ databases">
        <title>The multiple taxonomic identification of Sphingomonas gilva.</title>
        <authorList>
            <person name="Zhu D."/>
            <person name="Zheng S."/>
        </authorList>
    </citation>
    <scope>NUCLEOTIDE SEQUENCE [LARGE SCALE GENOMIC DNA]</scope>
    <source>
        <strain evidence="2 3">ZDH117</strain>
    </source>
</reference>
<dbReference type="Proteomes" id="UP000266693">
    <property type="component" value="Unassembled WGS sequence"/>
</dbReference>
<dbReference type="AlphaFoldDB" id="A0A396RK19"/>
<evidence type="ECO:0000313" key="3">
    <source>
        <dbReference type="Proteomes" id="UP000266693"/>
    </source>
</evidence>
<evidence type="ECO:0000259" key="1">
    <source>
        <dbReference type="Pfam" id="PF07238"/>
    </source>
</evidence>
<accession>A0A396RK19</accession>
<organism evidence="2 3">
    <name type="scientific">Sphingomonas gilva</name>
    <dbReference type="NCBI Taxonomy" id="2305907"/>
    <lineage>
        <taxon>Bacteria</taxon>
        <taxon>Pseudomonadati</taxon>
        <taxon>Pseudomonadota</taxon>
        <taxon>Alphaproteobacteria</taxon>
        <taxon>Sphingomonadales</taxon>
        <taxon>Sphingomonadaceae</taxon>
        <taxon>Sphingomonas</taxon>
    </lineage>
</organism>
<keyword evidence="3" id="KW-1185">Reference proteome</keyword>
<dbReference type="Pfam" id="PF07238">
    <property type="entry name" value="PilZ"/>
    <property type="match status" value="1"/>
</dbReference>
<gene>
    <name evidence="2" type="ORF">D1610_15405</name>
</gene>
<evidence type="ECO:0000313" key="2">
    <source>
        <dbReference type="EMBL" id="RHW16558.1"/>
    </source>
</evidence>
<dbReference type="GO" id="GO:0035438">
    <property type="term" value="F:cyclic-di-GMP binding"/>
    <property type="evidence" value="ECO:0007669"/>
    <property type="project" value="InterPro"/>
</dbReference>
<sequence length="109" mass="11499">MIEQTVPYALAAEEDRCAPRFDVHIPSILRPSGEAGFKVIVTNLSVAGFACDVVTGMRAGARCWLTLPGLSGLQAEIVWNNHGAVGGAFSNLINEAVLATIVARYRTGG</sequence>
<dbReference type="EMBL" id="QWLV01000009">
    <property type="protein sequence ID" value="RHW16558.1"/>
    <property type="molecule type" value="Genomic_DNA"/>
</dbReference>
<protein>
    <submittedName>
        <fullName evidence="2">PilZ domain-containing protein</fullName>
    </submittedName>
</protein>
<feature type="domain" description="PilZ" evidence="1">
    <location>
        <begin position="15"/>
        <end position="95"/>
    </location>
</feature>
<dbReference type="InterPro" id="IPR009875">
    <property type="entry name" value="PilZ_domain"/>
</dbReference>